<dbReference type="GO" id="GO:0005615">
    <property type="term" value="C:extracellular space"/>
    <property type="evidence" value="ECO:0007669"/>
    <property type="project" value="InterPro"/>
</dbReference>
<accession>A0A5N5SHB6</accession>
<dbReference type="SUPFAM" id="SSF48239">
    <property type="entry name" value="Terpenoid cyclases/Protein prenyltransferases"/>
    <property type="match status" value="1"/>
</dbReference>
<dbReference type="Pfam" id="PF07678">
    <property type="entry name" value="TED_complement"/>
    <property type="match status" value="1"/>
</dbReference>
<dbReference type="EMBL" id="SEYY01025083">
    <property type="protein sequence ID" value="KAB7493685.1"/>
    <property type="molecule type" value="Genomic_DNA"/>
</dbReference>
<organism evidence="2 3">
    <name type="scientific">Armadillidium nasatum</name>
    <dbReference type="NCBI Taxonomy" id="96803"/>
    <lineage>
        <taxon>Eukaryota</taxon>
        <taxon>Metazoa</taxon>
        <taxon>Ecdysozoa</taxon>
        <taxon>Arthropoda</taxon>
        <taxon>Crustacea</taxon>
        <taxon>Multicrustacea</taxon>
        <taxon>Malacostraca</taxon>
        <taxon>Eumalacostraca</taxon>
        <taxon>Peracarida</taxon>
        <taxon>Isopoda</taxon>
        <taxon>Oniscidea</taxon>
        <taxon>Crinocheta</taxon>
        <taxon>Armadillidiidae</taxon>
        <taxon>Armadillidium</taxon>
    </lineage>
</organism>
<comment type="caution">
    <text evidence="2">The sequence shown here is derived from an EMBL/GenBank/DDBJ whole genome shotgun (WGS) entry which is preliminary data.</text>
</comment>
<dbReference type="Proteomes" id="UP000326759">
    <property type="component" value="Unassembled WGS sequence"/>
</dbReference>
<dbReference type="AlphaFoldDB" id="A0A5N5SHB6"/>
<dbReference type="InterPro" id="IPR050473">
    <property type="entry name" value="A2M/Complement_sys"/>
</dbReference>
<dbReference type="InterPro" id="IPR011626">
    <property type="entry name" value="Alpha-macroglobulin_TED"/>
</dbReference>
<feature type="domain" description="Alpha-macroglobulin-like TED" evidence="1">
    <location>
        <begin position="178"/>
        <end position="324"/>
    </location>
</feature>
<dbReference type="PANTHER" id="PTHR11412:SF146">
    <property type="entry name" value="CD109 ANTIGEN"/>
    <property type="match status" value="1"/>
</dbReference>
<keyword evidence="3" id="KW-1185">Reference proteome</keyword>
<evidence type="ECO:0000313" key="3">
    <source>
        <dbReference type="Proteomes" id="UP000326759"/>
    </source>
</evidence>
<name>A0A5N5SHB6_9CRUS</name>
<evidence type="ECO:0000259" key="1">
    <source>
        <dbReference type="Pfam" id="PF07678"/>
    </source>
</evidence>
<dbReference type="PANTHER" id="PTHR11412">
    <property type="entry name" value="MACROGLOBULIN / COMPLEMENT"/>
    <property type="match status" value="1"/>
</dbReference>
<gene>
    <name evidence="2" type="ORF">Anas_10340</name>
</gene>
<proteinExistence type="predicted"/>
<dbReference type="OrthoDB" id="6359008at2759"/>
<reference evidence="2 3" key="1">
    <citation type="journal article" date="2019" name="PLoS Biol.">
        <title>Sex chromosomes control vertical transmission of feminizing Wolbachia symbionts in an isopod.</title>
        <authorList>
            <person name="Becking T."/>
            <person name="Chebbi M.A."/>
            <person name="Giraud I."/>
            <person name="Moumen B."/>
            <person name="Laverre T."/>
            <person name="Caubet Y."/>
            <person name="Peccoud J."/>
            <person name="Gilbert C."/>
            <person name="Cordaux R."/>
        </authorList>
    </citation>
    <scope>NUCLEOTIDE SEQUENCE [LARGE SCALE GENOMIC DNA]</scope>
    <source>
        <strain evidence="2">ANa2</strain>
        <tissue evidence="2">Whole body excluding digestive tract and cuticle</tissue>
    </source>
</reference>
<sequence length="336" mass="38246">MPFEQYVLLVIPESEDYNFVYVEEKGLVDFFRPRLSTGEHQHFLPVGPEAIVEVFLPFAIKKQAGTIEIVIKMRTQVAWDEESWEIEVKPEGAPVIKHTSVLLDLKSRALFYEFLDIPIDESPIIQNSLLRRFVAGSPQASISISGDVFGPTSEDISVHYDNAFKGQRSLKSTDGLAFNFGATLWTLHYMRLTNQLTISEATAAFDFLNVQMAGILTQLKLTAWVTNLFQNAMFEEWEYLIYVDPRVLTDAVKFMLKHQNPDGDFGETEFYNITLDHKYRYQKSSFPNDVSIGLTALVTATIKEVVDSLHGTIRKRANQAILRAQSLIFCFKLLSI</sequence>
<dbReference type="InterPro" id="IPR008930">
    <property type="entry name" value="Terpenoid_cyclase/PrenylTrfase"/>
</dbReference>
<protein>
    <recommendedName>
        <fullName evidence="1">Alpha-macroglobulin-like TED domain-containing protein</fullName>
    </recommendedName>
</protein>
<evidence type="ECO:0000313" key="2">
    <source>
        <dbReference type="EMBL" id="KAB7493685.1"/>
    </source>
</evidence>
<dbReference type="Gene3D" id="1.50.10.20">
    <property type="match status" value="1"/>
</dbReference>